<evidence type="ECO:0000256" key="1">
    <source>
        <dbReference type="ARBA" id="ARBA00022801"/>
    </source>
</evidence>
<dbReference type="Gene3D" id="3.20.20.80">
    <property type="entry name" value="Glycosidases"/>
    <property type="match status" value="1"/>
</dbReference>
<proteinExistence type="inferred from homology"/>
<organism evidence="6 7">
    <name type="scientific">Amaricoccus solimangrovi</name>
    <dbReference type="NCBI Taxonomy" id="2589815"/>
    <lineage>
        <taxon>Bacteria</taxon>
        <taxon>Pseudomonadati</taxon>
        <taxon>Pseudomonadota</taxon>
        <taxon>Alphaproteobacteria</taxon>
        <taxon>Rhodobacterales</taxon>
        <taxon>Paracoccaceae</taxon>
        <taxon>Amaricoccus</taxon>
    </lineage>
</organism>
<evidence type="ECO:0000313" key="7">
    <source>
        <dbReference type="Proteomes" id="UP000319255"/>
    </source>
</evidence>
<sequence length="482" mass="52663">MLVEDVVLVVEVVAMLFSRASAIAPMVELRAIGSKPATCVPCAEAANGERALAAMARAKAEKILWFMVIAPTVSRLLSILHCEDHARFALRLGSSDPDGDSPHRRRYRPTRHPGLRAGGARGHTRETMRHRRLADRVRRRRKAQWNTRKEPMRTTLSNVVAGTLCLLPLLDLPSSAGEMPLGAAAHLFQLDEATAVRTLDTMCRAGLVLVRTDARWAAVEKRPGEYLFPASWDRAVDHAVSLGMEPMLIIDYGNPLYANARKPTSPAARAAFARYAAALAGHFRGRVRHFEVWNEWDTRTGRTRPGEVADYAALLRETYPAIKAASPEAVVIAGVFSNAAVDGGEASTLSEFAASGVAEQYSDAISIHVYPTLEGQRLPIDSYVERFRESVAIIRARPGLADKPILVTETGASTNDTARGVGEDRQWDYISAGLSEAEELGIGAMILYDFRDSGKGQFGLLRRDWSPKPAFQALAAGRTPCN</sequence>
<evidence type="ECO:0000259" key="5">
    <source>
        <dbReference type="Pfam" id="PF00150"/>
    </source>
</evidence>
<dbReference type="EMBL" id="VFRP01000017">
    <property type="protein sequence ID" value="TPE49125.1"/>
    <property type="molecule type" value="Genomic_DNA"/>
</dbReference>
<protein>
    <recommendedName>
        <fullName evidence="5">Glycoside hydrolase family 5 domain-containing protein</fullName>
    </recommendedName>
</protein>
<feature type="region of interest" description="Disordered" evidence="4">
    <location>
        <begin position="91"/>
        <end position="129"/>
    </location>
</feature>
<gene>
    <name evidence="6" type="ORF">FJM51_15750</name>
</gene>
<dbReference type="InterPro" id="IPR051923">
    <property type="entry name" value="Glycosyl_Hydrolase_39"/>
</dbReference>
<dbReference type="GO" id="GO:0004553">
    <property type="term" value="F:hydrolase activity, hydrolyzing O-glycosyl compounds"/>
    <property type="evidence" value="ECO:0007669"/>
    <property type="project" value="InterPro"/>
</dbReference>
<dbReference type="GO" id="GO:0000272">
    <property type="term" value="P:polysaccharide catabolic process"/>
    <property type="evidence" value="ECO:0007669"/>
    <property type="project" value="InterPro"/>
</dbReference>
<name>A0A501WL46_9RHOB</name>
<accession>A0A501WL46</accession>
<dbReference type="PANTHER" id="PTHR12631:SF10">
    <property type="entry name" value="BETA-XYLOSIDASE-LIKE PROTEIN-RELATED"/>
    <property type="match status" value="1"/>
</dbReference>
<dbReference type="PANTHER" id="PTHR12631">
    <property type="entry name" value="ALPHA-L-IDURONIDASE"/>
    <property type="match status" value="1"/>
</dbReference>
<dbReference type="Pfam" id="PF00150">
    <property type="entry name" value="Cellulase"/>
    <property type="match status" value="1"/>
</dbReference>
<keyword evidence="1 3" id="KW-0378">Hydrolase</keyword>
<evidence type="ECO:0000256" key="2">
    <source>
        <dbReference type="ARBA" id="ARBA00023295"/>
    </source>
</evidence>
<reference evidence="6 7" key="1">
    <citation type="submission" date="2019-06" db="EMBL/GenBank/DDBJ databases">
        <title>A novel bacterium of genus Amaricoccus, isolated from marine sediment.</title>
        <authorList>
            <person name="Huang H."/>
            <person name="Mo K."/>
            <person name="Hu Y."/>
        </authorList>
    </citation>
    <scope>NUCLEOTIDE SEQUENCE [LARGE SCALE GENOMIC DNA]</scope>
    <source>
        <strain evidence="6 7">HB172011</strain>
    </source>
</reference>
<keyword evidence="7" id="KW-1185">Reference proteome</keyword>
<dbReference type="InterPro" id="IPR017853">
    <property type="entry name" value="GH"/>
</dbReference>
<dbReference type="InterPro" id="IPR001547">
    <property type="entry name" value="Glyco_hydro_5"/>
</dbReference>
<feature type="domain" description="Glycoside hydrolase family 5" evidence="5">
    <location>
        <begin position="196"/>
        <end position="441"/>
    </location>
</feature>
<dbReference type="OrthoDB" id="9802522at2"/>
<comment type="caution">
    <text evidence="6">The sequence shown here is derived from an EMBL/GenBank/DDBJ whole genome shotgun (WGS) entry which is preliminary data.</text>
</comment>
<evidence type="ECO:0000256" key="3">
    <source>
        <dbReference type="RuleBase" id="RU361153"/>
    </source>
</evidence>
<comment type="similarity">
    <text evidence="3">Belongs to the glycosyl hydrolase 5 (cellulase A) family.</text>
</comment>
<evidence type="ECO:0000313" key="6">
    <source>
        <dbReference type="EMBL" id="TPE49125.1"/>
    </source>
</evidence>
<evidence type="ECO:0000256" key="4">
    <source>
        <dbReference type="SAM" id="MobiDB-lite"/>
    </source>
</evidence>
<dbReference type="AlphaFoldDB" id="A0A501WL46"/>
<dbReference type="SUPFAM" id="SSF51445">
    <property type="entry name" value="(Trans)glycosidases"/>
    <property type="match status" value="1"/>
</dbReference>
<keyword evidence="2 3" id="KW-0326">Glycosidase</keyword>
<feature type="compositionally biased region" description="Basic residues" evidence="4">
    <location>
        <begin position="103"/>
        <end position="114"/>
    </location>
</feature>
<dbReference type="Proteomes" id="UP000319255">
    <property type="component" value="Unassembled WGS sequence"/>
</dbReference>